<gene>
    <name evidence="5" type="ORF">BIW11_01519</name>
</gene>
<sequence>QSLGYGFVNYVRAEDAEKAITTLNGLRLQNKTIKVSSPDGIGPPPTSAPAAGSTSDKRKRRRQRRIDAPEQRLDAVRAHIYKMPHRTNRLASAIR</sequence>
<evidence type="ECO:0000256" key="1">
    <source>
        <dbReference type="ARBA" id="ARBA00022884"/>
    </source>
</evidence>
<name>A0A1V9XCR0_9ACAR</name>
<dbReference type="PROSITE" id="PS50102">
    <property type="entry name" value="RRM"/>
    <property type="match status" value="1"/>
</dbReference>
<organism evidence="5 6">
    <name type="scientific">Tropilaelaps mercedesae</name>
    <dbReference type="NCBI Taxonomy" id="418985"/>
    <lineage>
        <taxon>Eukaryota</taxon>
        <taxon>Metazoa</taxon>
        <taxon>Ecdysozoa</taxon>
        <taxon>Arthropoda</taxon>
        <taxon>Chelicerata</taxon>
        <taxon>Arachnida</taxon>
        <taxon>Acari</taxon>
        <taxon>Parasitiformes</taxon>
        <taxon>Mesostigmata</taxon>
        <taxon>Gamasina</taxon>
        <taxon>Dermanyssoidea</taxon>
        <taxon>Laelapidae</taxon>
        <taxon>Tropilaelaps</taxon>
    </lineage>
</organism>
<accession>A0A1V9XCR0</accession>
<dbReference type="STRING" id="418985.A0A1V9XCR0"/>
<dbReference type="EMBL" id="MNPL01014862">
    <property type="protein sequence ID" value="OQR71324.1"/>
    <property type="molecule type" value="Genomic_DNA"/>
</dbReference>
<evidence type="ECO:0000313" key="5">
    <source>
        <dbReference type="EMBL" id="OQR71324.1"/>
    </source>
</evidence>
<evidence type="ECO:0000313" key="6">
    <source>
        <dbReference type="Proteomes" id="UP000192247"/>
    </source>
</evidence>
<dbReference type="InterPro" id="IPR012677">
    <property type="entry name" value="Nucleotide-bd_a/b_plait_sf"/>
</dbReference>
<feature type="region of interest" description="Disordered" evidence="3">
    <location>
        <begin position="34"/>
        <end position="72"/>
    </location>
</feature>
<dbReference type="InterPro" id="IPR035979">
    <property type="entry name" value="RBD_domain_sf"/>
</dbReference>
<evidence type="ECO:0000259" key="4">
    <source>
        <dbReference type="PROSITE" id="PS50102"/>
    </source>
</evidence>
<dbReference type="SUPFAM" id="SSF54928">
    <property type="entry name" value="RNA-binding domain, RBD"/>
    <property type="match status" value="1"/>
</dbReference>
<evidence type="ECO:0000256" key="3">
    <source>
        <dbReference type="SAM" id="MobiDB-lite"/>
    </source>
</evidence>
<reference evidence="5 6" key="1">
    <citation type="journal article" date="2017" name="Gigascience">
        <title>Draft genome of the honey bee ectoparasitic mite, Tropilaelaps mercedesae, is shaped by the parasitic life history.</title>
        <authorList>
            <person name="Dong X."/>
            <person name="Armstrong S.D."/>
            <person name="Xia D."/>
            <person name="Makepeace B.L."/>
            <person name="Darby A.C."/>
            <person name="Kadowaki T."/>
        </authorList>
    </citation>
    <scope>NUCLEOTIDE SEQUENCE [LARGE SCALE GENOMIC DNA]</scope>
    <source>
        <strain evidence="5">Wuxi-XJTLU</strain>
    </source>
</reference>
<dbReference type="InterPro" id="IPR000504">
    <property type="entry name" value="RRM_dom"/>
</dbReference>
<feature type="domain" description="RRM" evidence="4">
    <location>
        <begin position="1"/>
        <end position="40"/>
    </location>
</feature>
<dbReference type="GO" id="GO:0003723">
    <property type="term" value="F:RNA binding"/>
    <property type="evidence" value="ECO:0007669"/>
    <property type="project" value="UniProtKB-UniRule"/>
</dbReference>
<dbReference type="Pfam" id="PF00076">
    <property type="entry name" value="RRM_1"/>
    <property type="match status" value="1"/>
</dbReference>
<dbReference type="Proteomes" id="UP000192247">
    <property type="component" value="Unassembled WGS sequence"/>
</dbReference>
<dbReference type="AlphaFoldDB" id="A0A1V9XCR0"/>
<dbReference type="InParanoid" id="A0A1V9XCR0"/>
<dbReference type="OrthoDB" id="266020at2759"/>
<dbReference type="Gene3D" id="3.30.70.330">
    <property type="match status" value="1"/>
</dbReference>
<comment type="caution">
    <text evidence="5">The sequence shown here is derived from an EMBL/GenBank/DDBJ whole genome shotgun (WGS) entry which is preliminary data.</text>
</comment>
<protein>
    <submittedName>
        <fullName evidence="5">Elav-like protein</fullName>
    </submittedName>
</protein>
<feature type="non-terminal residue" evidence="5">
    <location>
        <position position="1"/>
    </location>
</feature>
<proteinExistence type="predicted"/>
<evidence type="ECO:0000256" key="2">
    <source>
        <dbReference type="PROSITE-ProRule" id="PRU00176"/>
    </source>
</evidence>
<keyword evidence="6" id="KW-1185">Reference proteome</keyword>
<keyword evidence="1 2" id="KW-0694">RNA-binding</keyword>